<proteinExistence type="predicted"/>
<keyword evidence="4" id="KW-1185">Reference proteome</keyword>
<dbReference type="Pfam" id="PF13751">
    <property type="entry name" value="DDE_Tnp_1_6"/>
    <property type="match status" value="1"/>
</dbReference>
<feature type="compositionally biased region" description="Basic and acidic residues" evidence="1">
    <location>
        <begin position="127"/>
        <end position="136"/>
    </location>
</feature>
<evidence type="ECO:0000313" key="4">
    <source>
        <dbReference type="Proteomes" id="UP001049518"/>
    </source>
</evidence>
<reference evidence="3" key="1">
    <citation type="submission" date="2020-07" db="EMBL/GenBank/DDBJ databases">
        <authorList>
            <person name="Tarantini F.S."/>
            <person name="Hong K.W."/>
            <person name="Chan K.G."/>
        </authorList>
    </citation>
    <scope>NUCLEOTIDE SEQUENCE</scope>
    <source>
        <strain evidence="3">32-07</strain>
    </source>
</reference>
<protein>
    <submittedName>
        <fullName evidence="3">Transposase</fullName>
    </submittedName>
</protein>
<feature type="domain" description="Transposase DDE" evidence="2">
    <location>
        <begin position="297"/>
        <end position="421"/>
    </location>
</feature>
<accession>A0ABX8R7P5</accession>
<organism evidence="3 4">
    <name type="scientific">Actinomadura graeca</name>
    <dbReference type="NCBI Taxonomy" id="2750812"/>
    <lineage>
        <taxon>Bacteria</taxon>
        <taxon>Bacillati</taxon>
        <taxon>Actinomycetota</taxon>
        <taxon>Actinomycetes</taxon>
        <taxon>Streptosporangiales</taxon>
        <taxon>Thermomonosporaceae</taxon>
        <taxon>Actinomadura</taxon>
    </lineage>
</organism>
<dbReference type="Proteomes" id="UP001049518">
    <property type="component" value="Chromosome"/>
</dbReference>
<evidence type="ECO:0000259" key="2">
    <source>
        <dbReference type="Pfam" id="PF13751"/>
    </source>
</evidence>
<dbReference type="InterPro" id="IPR025668">
    <property type="entry name" value="Tnp_DDE_dom"/>
</dbReference>
<name>A0ABX8R7P5_9ACTN</name>
<gene>
    <name evidence="3" type="ORF">AGRA3207_007544</name>
</gene>
<feature type="region of interest" description="Disordered" evidence="1">
    <location>
        <begin position="121"/>
        <end position="155"/>
    </location>
</feature>
<sequence length="453" mass="50461">MRTDSTHVLAAVRRLNRAELVGETLRAALEELAAVGGEWLAGLVTAEWARRYHRPIRFERLPRGKDELAAWVLRVGADGMQILEAVYAAGAPRRLRELPKVQVLRQMWVQQYWREEDGSLAWRGPKTTRDRQSRRDTPRRRSAAAAVRGRPDPDSARVPWAGLEVLTPHDPQARYCRKGAATATSAGKAEWIGYRDHQSETCDGEGPNVIVHVVTRLAPEQDIDALEAIHQGLAARDLAPCEHLVDGGYVTPDAMHHAATRWGITLLGPVRADPRGAQRPGFTKADFHIDWQAHTLTCPRGVTSPPWKPATGDGRAYLSVLFPRKACRVCEDRLACTGNADGKGRHITLLPEPLQKIQTRARAEQQTLQWQARYAQRAGCEATVSETVHAHGLRRCRYRGLAKTHVQHVLTAAGTNIIRLAECYPPGTIPDRLSRPTSPFQQLCQRFHTPPAD</sequence>
<dbReference type="EMBL" id="CP059572">
    <property type="protein sequence ID" value="QXJ25972.1"/>
    <property type="molecule type" value="Genomic_DNA"/>
</dbReference>
<evidence type="ECO:0000256" key="1">
    <source>
        <dbReference type="SAM" id="MobiDB-lite"/>
    </source>
</evidence>
<dbReference type="RefSeq" id="WP_231332186.1">
    <property type="nucleotide sequence ID" value="NZ_CP059572.1"/>
</dbReference>
<evidence type="ECO:0000313" key="3">
    <source>
        <dbReference type="EMBL" id="QXJ25972.1"/>
    </source>
</evidence>